<dbReference type="Proteomes" id="UP000828390">
    <property type="component" value="Unassembled WGS sequence"/>
</dbReference>
<accession>A0A9D4CEQ4</accession>
<reference evidence="1" key="2">
    <citation type="submission" date="2020-11" db="EMBL/GenBank/DDBJ databases">
        <authorList>
            <person name="McCartney M.A."/>
            <person name="Auch B."/>
            <person name="Kono T."/>
            <person name="Mallez S."/>
            <person name="Becker A."/>
            <person name="Gohl D.M."/>
            <person name="Silverstein K.A.T."/>
            <person name="Koren S."/>
            <person name="Bechman K.B."/>
            <person name="Herman A."/>
            <person name="Abrahante J.E."/>
            <person name="Garbe J."/>
        </authorList>
    </citation>
    <scope>NUCLEOTIDE SEQUENCE</scope>
    <source>
        <strain evidence="1">Duluth1</strain>
        <tissue evidence="1">Whole animal</tissue>
    </source>
</reference>
<protein>
    <submittedName>
        <fullName evidence="1">Uncharacterized protein</fullName>
    </submittedName>
</protein>
<organism evidence="1 2">
    <name type="scientific">Dreissena polymorpha</name>
    <name type="common">Zebra mussel</name>
    <name type="synonym">Mytilus polymorpha</name>
    <dbReference type="NCBI Taxonomy" id="45954"/>
    <lineage>
        <taxon>Eukaryota</taxon>
        <taxon>Metazoa</taxon>
        <taxon>Spiralia</taxon>
        <taxon>Lophotrochozoa</taxon>
        <taxon>Mollusca</taxon>
        <taxon>Bivalvia</taxon>
        <taxon>Autobranchia</taxon>
        <taxon>Heteroconchia</taxon>
        <taxon>Euheterodonta</taxon>
        <taxon>Imparidentia</taxon>
        <taxon>Neoheterodontei</taxon>
        <taxon>Myida</taxon>
        <taxon>Dreissenoidea</taxon>
        <taxon>Dreissenidae</taxon>
        <taxon>Dreissena</taxon>
    </lineage>
</organism>
<dbReference type="EMBL" id="JAIWYP010000013">
    <property type="protein sequence ID" value="KAH3722083.1"/>
    <property type="molecule type" value="Genomic_DNA"/>
</dbReference>
<evidence type="ECO:0000313" key="2">
    <source>
        <dbReference type="Proteomes" id="UP000828390"/>
    </source>
</evidence>
<dbReference type="AlphaFoldDB" id="A0A9D4CEQ4"/>
<evidence type="ECO:0000313" key="1">
    <source>
        <dbReference type="EMBL" id="KAH3722083.1"/>
    </source>
</evidence>
<proteinExistence type="predicted"/>
<gene>
    <name evidence="1" type="ORF">DPMN_065034</name>
</gene>
<sequence>MILQMRKQEMAMNHKVAQLIDLVPPGHPDTYTLPVHLRRILHLSTVSPIKETSALLMLIAEALAEERALSYRQSGCVTDMLQKLDLPPLQDRRRAHRLTLWYKMVKGHLPSIPIEHYL</sequence>
<reference evidence="1" key="1">
    <citation type="journal article" date="2019" name="bioRxiv">
        <title>The Genome of the Zebra Mussel, Dreissena polymorpha: A Resource for Invasive Species Research.</title>
        <authorList>
            <person name="McCartney M.A."/>
            <person name="Auch B."/>
            <person name="Kono T."/>
            <person name="Mallez S."/>
            <person name="Zhang Y."/>
            <person name="Obille A."/>
            <person name="Becker A."/>
            <person name="Abrahante J.E."/>
            <person name="Garbe J."/>
            <person name="Badalamenti J.P."/>
            <person name="Herman A."/>
            <person name="Mangelson H."/>
            <person name="Liachko I."/>
            <person name="Sullivan S."/>
            <person name="Sone E.D."/>
            <person name="Koren S."/>
            <person name="Silverstein K.A.T."/>
            <person name="Beckman K.B."/>
            <person name="Gohl D.M."/>
        </authorList>
    </citation>
    <scope>NUCLEOTIDE SEQUENCE</scope>
    <source>
        <strain evidence="1">Duluth1</strain>
        <tissue evidence="1">Whole animal</tissue>
    </source>
</reference>
<keyword evidence="2" id="KW-1185">Reference proteome</keyword>
<name>A0A9D4CEQ4_DREPO</name>
<comment type="caution">
    <text evidence="1">The sequence shown here is derived from an EMBL/GenBank/DDBJ whole genome shotgun (WGS) entry which is preliminary data.</text>
</comment>